<keyword evidence="2" id="KW-1185">Reference proteome</keyword>
<accession>E4RUH5</accession>
<reference key="1">
    <citation type="submission" date="2010-11" db="EMBL/GenBank/DDBJ databases">
        <title>The complete genome of Leadbetterella byssophila DSM 17132.</title>
        <authorList>
            <consortium name="US DOE Joint Genome Institute (JGI-PGF)"/>
            <person name="Lucas S."/>
            <person name="Copeland A."/>
            <person name="Lapidus A."/>
            <person name="Glavina del Rio T."/>
            <person name="Dalin E."/>
            <person name="Tice H."/>
            <person name="Bruce D."/>
            <person name="Goodwin L."/>
            <person name="Pitluck S."/>
            <person name="Kyrpides N."/>
            <person name="Mavromatis K."/>
            <person name="Ivanova N."/>
            <person name="Teshima H."/>
            <person name="Brettin T."/>
            <person name="Detter J.C."/>
            <person name="Han C."/>
            <person name="Tapia R."/>
            <person name="Land M."/>
            <person name="Hauser L."/>
            <person name="Markowitz V."/>
            <person name="Cheng J.-F."/>
            <person name="Hugenholtz P."/>
            <person name="Woyke T."/>
            <person name="Wu D."/>
            <person name="Tindall B."/>
            <person name="Pomrenke H.G."/>
            <person name="Brambilla E."/>
            <person name="Klenk H.-P."/>
            <person name="Eisen J.A."/>
        </authorList>
    </citation>
    <scope>NUCLEOTIDE SEQUENCE [LARGE SCALE GENOMIC DNA]</scope>
    <source>
        <strain>DSM 17132</strain>
    </source>
</reference>
<dbReference type="Proteomes" id="UP000007435">
    <property type="component" value="Chromosome"/>
</dbReference>
<organism evidence="1 2">
    <name type="scientific">Leadbetterella byssophila (strain DSM 17132 / JCM 16389 / KACC 11308 / NBRC 106382 / 4M15)</name>
    <dbReference type="NCBI Taxonomy" id="649349"/>
    <lineage>
        <taxon>Bacteria</taxon>
        <taxon>Pseudomonadati</taxon>
        <taxon>Bacteroidota</taxon>
        <taxon>Cytophagia</taxon>
        <taxon>Cytophagales</taxon>
        <taxon>Leadbetterellaceae</taxon>
        <taxon>Leadbetterella</taxon>
    </lineage>
</organism>
<reference evidence="1 2" key="2">
    <citation type="journal article" date="2011" name="Stand. Genomic Sci.">
        <title>Complete genome sequence of Leadbetterella byssophila type strain (4M15).</title>
        <authorList>
            <person name="Abt B."/>
            <person name="Teshima H."/>
            <person name="Lucas S."/>
            <person name="Lapidus A."/>
            <person name="Del Rio T.G."/>
            <person name="Nolan M."/>
            <person name="Tice H."/>
            <person name="Cheng J.F."/>
            <person name="Pitluck S."/>
            <person name="Liolios K."/>
            <person name="Pagani I."/>
            <person name="Ivanova N."/>
            <person name="Mavromatis K."/>
            <person name="Pati A."/>
            <person name="Tapia R."/>
            <person name="Han C."/>
            <person name="Goodwin L."/>
            <person name="Chen A."/>
            <person name="Palaniappan K."/>
            <person name="Land M."/>
            <person name="Hauser L."/>
            <person name="Chang Y.J."/>
            <person name="Jeffries C.D."/>
            <person name="Rohde M."/>
            <person name="Goker M."/>
            <person name="Tindall B.J."/>
            <person name="Detter J.C."/>
            <person name="Woyke T."/>
            <person name="Bristow J."/>
            <person name="Eisen J.A."/>
            <person name="Markowitz V."/>
            <person name="Hugenholtz P."/>
            <person name="Klenk H.P."/>
            <person name="Kyrpides N.C."/>
        </authorList>
    </citation>
    <scope>NUCLEOTIDE SEQUENCE [LARGE SCALE GENOMIC DNA]</scope>
    <source>
        <strain evidence="2">DSM 17132 / JCM 16389 / KACC 11308 / NBRC 106382 / 4M15</strain>
    </source>
</reference>
<evidence type="ECO:0000313" key="1">
    <source>
        <dbReference type="EMBL" id="ADQ17866.1"/>
    </source>
</evidence>
<sequence length="95" mass="11157">MNVGEDDYLFTKYQQCDEVREVSSYTDSLTVNGRLYNQVYFVKIIPKNLHKDWNSLDMEPCSLRDVFARKDSSRQRVPGFGEREFLVIEDVVGVR</sequence>
<dbReference type="RefSeq" id="WP_013408912.1">
    <property type="nucleotide sequence ID" value="NC_014655.1"/>
</dbReference>
<dbReference type="AlphaFoldDB" id="E4RUH5"/>
<proteinExistence type="predicted"/>
<evidence type="ECO:0000313" key="2">
    <source>
        <dbReference type="Proteomes" id="UP000007435"/>
    </source>
</evidence>
<name>E4RUH5_LEAB4</name>
<dbReference type="KEGG" id="lby:Lbys_2172"/>
<dbReference type="EMBL" id="CP002305">
    <property type="protein sequence ID" value="ADQ17866.1"/>
    <property type="molecule type" value="Genomic_DNA"/>
</dbReference>
<dbReference type="HOGENOM" id="CLU_2369354_0_0_10"/>
<protein>
    <submittedName>
        <fullName evidence="1">Uncharacterized protein</fullName>
    </submittedName>
</protein>
<gene>
    <name evidence="1" type="ordered locus">Lbys_2172</name>
</gene>